<feature type="transmembrane region" description="Helical" evidence="2">
    <location>
        <begin position="29"/>
        <end position="46"/>
    </location>
</feature>
<reference evidence="3" key="1">
    <citation type="journal article" date="2021" name="Proc. Natl. Acad. Sci. U.S.A.">
        <title>Three genomes in the algal genus Volvox reveal the fate of a haploid sex-determining region after a transition to homothallism.</title>
        <authorList>
            <person name="Yamamoto K."/>
            <person name="Hamaji T."/>
            <person name="Kawai-Toyooka H."/>
            <person name="Matsuzaki R."/>
            <person name="Takahashi F."/>
            <person name="Nishimura Y."/>
            <person name="Kawachi M."/>
            <person name="Noguchi H."/>
            <person name="Minakuchi Y."/>
            <person name="Umen J.G."/>
            <person name="Toyoda A."/>
            <person name="Nozaki H."/>
        </authorList>
    </citation>
    <scope>NUCLEOTIDE SEQUENCE</scope>
    <source>
        <strain evidence="3">NIES-3785</strain>
    </source>
</reference>
<dbReference type="GO" id="GO:0071260">
    <property type="term" value="P:cellular response to mechanical stimulus"/>
    <property type="evidence" value="ECO:0007669"/>
    <property type="project" value="TreeGrafter"/>
</dbReference>
<dbReference type="PANTHER" id="PTHR13167:SF25">
    <property type="entry name" value="PIEZO-TYPE MECHANOSENSITIVE ION CHANNEL COMPONENT"/>
    <property type="match status" value="1"/>
</dbReference>
<feature type="transmembrane region" description="Helical" evidence="2">
    <location>
        <begin position="244"/>
        <end position="262"/>
    </location>
</feature>
<dbReference type="Proteomes" id="UP000722791">
    <property type="component" value="Unassembled WGS sequence"/>
</dbReference>
<feature type="transmembrane region" description="Helical" evidence="2">
    <location>
        <begin position="610"/>
        <end position="628"/>
    </location>
</feature>
<dbReference type="GO" id="GO:0008381">
    <property type="term" value="F:mechanosensitive monoatomic ion channel activity"/>
    <property type="evidence" value="ECO:0007669"/>
    <property type="project" value="InterPro"/>
</dbReference>
<feature type="transmembrane region" description="Helical" evidence="2">
    <location>
        <begin position="58"/>
        <end position="84"/>
    </location>
</feature>
<name>A0A8J4D8G0_9CHLO</name>
<feature type="compositionally biased region" description="Low complexity" evidence="1">
    <location>
        <begin position="385"/>
        <end position="402"/>
    </location>
</feature>
<feature type="transmembrane region" description="Helical" evidence="2">
    <location>
        <begin position="715"/>
        <end position="736"/>
    </location>
</feature>
<dbReference type="AlphaFoldDB" id="A0A8J4D8G0"/>
<feature type="compositionally biased region" description="Polar residues" evidence="1">
    <location>
        <begin position="426"/>
        <end position="438"/>
    </location>
</feature>
<feature type="region of interest" description="Disordered" evidence="1">
    <location>
        <begin position="426"/>
        <end position="492"/>
    </location>
</feature>
<feature type="transmembrane region" description="Helical" evidence="2">
    <location>
        <begin position="491"/>
        <end position="510"/>
    </location>
</feature>
<keyword evidence="2" id="KW-0472">Membrane</keyword>
<feature type="transmembrane region" description="Helical" evidence="2">
    <location>
        <begin position="352"/>
        <end position="371"/>
    </location>
</feature>
<feature type="transmembrane region" description="Helical" evidence="2">
    <location>
        <begin position="292"/>
        <end position="311"/>
    </location>
</feature>
<feature type="region of interest" description="Disordered" evidence="1">
    <location>
        <begin position="140"/>
        <end position="202"/>
    </location>
</feature>
<evidence type="ECO:0000256" key="1">
    <source>
        <dbReference type="SAM" id="MobiDB-lite"/>
    </source>
</evidence>
<evidence type="ECO:0000313" key="4">
    <source>
        <dbReference type="Proteomes" id="UP000722791"/>
    </source>
</evidence>
<feature type="transmembrane region" description="Helical" evidence="2">
    <location>
        <begin position="569"/>
        <end position="590"/>
    </location>
</feature>
<comment type="caution">
    <text evidence="3">The sequence shown here is derived from an EMBL/GenBank/DDBJ whole genome shotgun (WGS) entry which is preliminary data.</text>
</comment>
<evidence type="ECO:0008006" key="5">
    <source>
        <dbReference type="Google" id="ProtNLM"/>
    </source>
</evidence>
<dbReference type="EMBL" id="BNCQ01000002">
    <property type="protein sequence ID" value="GIL95801.1"/>
    <property type="molecule type" value="Genomic_DNA"/>
</dbReference>
<evidence type="ECO:0000256" key="2">
    <source>
        <dbReference type="SAM" id="Phobius"/>
    </source>
</evidence>
<dbReference type="GO" id="GO:0050982">
    <property type="term" value="P:detection of mechanical stimulus"/>
    <property type="evidence" value="ECO:0007669"/>
    <property type="project" value="TreeGrafter"/>
</dbReference>
<sequence>MKRYTGRALIAAAALATEAYSSLSPAGTIFLALFLAWGVHATRLSLAPPQAGARANLVLWSFAAVAACVALLLQLLLPLLPYGGNGPGSLLWAVLGLRDLWQCSAWELLVIFSPPLLCALMALAEAQDAYTACCWGASASSRGGSHGVTITNGRTPGTPPTAPDASAPYQEDDRQPAVSTSGARPVLLSPRQASEPEGRSSAEGKVLLDRRTVIRAVHPSGGVGAIGGSGTGATPAVLADSPSAYGAASCLLILFVALLWPAVFNLPWLLLASGGMAMWALRLGLSPAMDASLLRLCQLYCGAALGTLYIWQLRTPDAWPPTISHGGRALGLYRFHDTAVEAHVYDVILQTLHTAALTSLYAALGFAGASASESWRRRRARHASRGSLTSAAAVAATGAHVGRPPPKTALREPLLPLPQAVSPSCDASSTAFTRASPSAQPPVGEVIAGAGPGGLSSDRAAQPEARPIGEGQQQQAPPAPRHHHSNHHHDICSHSGGHVLVAHVAGWVVAAVEALTSHPSVAALALAGLSMVEVSVLGGALLAVGMWALLAPGRYGRRMLRRVSPALTLLLLTWNTAVYVVTCLSASYPHLLPPVLHSLGLFMYVSPPPVVLPLAGQALAIVAMAGLARASCGANMLSSSINNRFGSGGGGGGGGGASAGGARGVLSNVGNGGGEGSICIGNSSMRLTLVLALYHIMHVLVPSSWILLGSYKVDILHGVYLLAVLLYCGTTAVRLMPHPRVGAILPDIHQIGDDGEIVSGNEGVEDRTGTASAAAAASTATTTGGNGVIRARAPPPLPAAPPAHRLLRFYASMHLLA</sequence>
<dbReference type="GO" id="GO:0005261">
    <property type="term" value="F:monoatomic cation channel activity"/>
    <property type="evidence" value="ECO:0007669"/>
    <property type="project" value="TreeGrafter"/>
</dbReference>
<protein>
    <recommendedName>
        <fullName evidence="5">Piezo non-specific cation channel R-Ras-binding domain-containing protein</fullName>
    </recommendedName>
</protein>
<dbReference type="GO" id="GO:0042391">
    <property type="term" value="P:regulation of membrane potential"/>
    <property type="evidence" value="ECO:0007669"/>
    <property type="project" value="TreeGrafter"/>
</dbReference>
<feature type="region of interest" description="Disordered" evidence="1">
    <location>
        <begin position="377"/>
        <end position="411"/>
    </location>
</feature>
<dbReference type="PANTHER" id="PTHR13167">
    <property type="entry name" value="PIEZO-TYPE MECHANOSENSITIVE ION CHANNEL COMPONENT"/>
    <property type="match status" value="1"/>
</dbReference>
<gene>
    <name evidence="3" type="ORF">Vretimale_1742</name>
</gene>
<feature type="transmembrane region" description="Helical" evidence="2">
    <location>
        <begin position="687"/>
        <end position="709"/>
    </location>
</feature>
<evidence type="ECO:0000313" key="3">
    <source>
        <dbReference type="EMBL" id="GIL95801.1"/>
    </source>
</evidence>
<organism evidence="3 4">
    <name type="scientific">Volvox reticuliferus</name>
    <dbReference type="NCBI Taxonomy" id="1737510"/>
    <lineage>
        <taxon>Eukaryota</taxon>
        <taxon>Viridiplantae</taxon>
        <taxon>Chlorophyta</taxon>
        <taxon>core chlorophytes</taxon>
        <taxon>Chlorophyceae</taxon>
        <taxon>CS clade</taxon>
        <taxon>Chlamydomonadales</taxon>
        <taxon>Volvocaceae</taxon>
        <taxon>Volvox</taxon>
    </lineage>
</organism>
<keyword evidence="2" id="KW-0812">Transmembrane</keyword>
<proteinExistence type="predicted"/>
<feature type="non-terminal residue" evidence="3">
    <location>
        <position position="817"/>
    </location>
</feature>
<dbReference type="GO" id="GO:0016020">
    <property type="term" value="C:membrane"/>
    <property type="evidence" value="ECO:0007669"/>
    <property type="project" value="InterPro"/>
</dbReference>
<feature type="transmembrane region" description="Helical" evidence="2">
    <location>
        <begin position="522"/>
        <end position="549"/>
    </location>
</feature>
<dbReference type="InterPro" id="IPR027272">
    <property type="entry name" value="Piezo"/>
</dbReference>
<keyword evidence="2" id="KW-1133">Transmembrane helix</keyword>
<accession>A0A8J4D8G0</accession>